<evidence type="ECO:0000256" key="1">
    <source>
        <dbReference type="ARBA" id="ARBA00001933"/>
    </source>
</evidence>
<dbReference type="InterPro" id="IPR004839">
    <property type="entry name" value="Aminotransferase_I/II_large"/>
</dbReference>
<evidence type="ECO:0000256" key="5">
    <source>
        <dbReference type="ARBA" id="ARBA00037974"/>
    </source>
</evidence>
<dbReference type="InterPro" id="IPR015424">
    <property type="entry name" value="PyrdxlP-dep_Trfase"/>
</dbReference>
<dbReference type="Proteomes" id="UP001546774">
    <property type="component" value="Unassembled WGS sequence"/>
</dbReference>
<evidence type="ECO:0000256" key="4">
    <source>
        <dbReference type="ARBA" id="ARBA00023239"/>
    </source>
</evidence>
<dbReference type="InterPro" id="IPR015421">
    <property type="entry name" value="PyrdxlP-dep_Trfase_major"/>
</dbReference>
<feature type="domain" description="Aminotransferase class I/classII large" evidence="6">
    <location>
        <begin position="32"/>
        <end position="377"/>
    </location>
</feature>
<organism evidence="7 8">
    <name type="scientific">Lachnospira intestinalis</name>
    <dbReference type="NCBI Taxonomy" id="3133158"/>
    <lineage>
        <taxon>Bacteria</taxon>
        <taxon>Bacillati</taxon>
        <taxon>Bacillota</taxon>
        <taxon>Clostridia</taxon>
        <taxon>Lachnospirales</taxon>
        <taxon>Lachnospiraceae</taxon>
        <taxon>Lachnospira</taxon>
    </lineage>
</organism>
<keyword evidence="8" id="KW-1185">Reference proteome</keyword>
<comment type="caution">
    <text evidence="7">The sequence shown here is derived from an EMBL/GenBank/DDBJ whole genome shotgun (WGS) entry which is preliminary data.</text>
</comment>
<name>A0ABV1H4F8_9FIRM</name>
<dbReference type="InterPro" id="IPR015422">
    <property type="entry name" value="PyrdxlP-dep_Trfase_small"/>
</dbReference>
<evidence type="ECO:0000313" key="7">
    <source>
        <dbReference type="EMBL" id="MEQ2554578.1"/>
    </source>
</evidence>
<dbReference type="InterPro" id="IPR051798">
    <property type="entry name" value="Class-II_PLP-Dep_Aminotrans"/>
</dbReference>
<reference evidence="7" key="1">
    <citation type="submission" date="2024-03" db="EMBL/GenBank/DDBJ databases">
        <title>Human intestinal bacterial collection.</title>
        <authorList>
            <person name="Pauvert C."/>
            <person name="Hitch T.C.A."/>
            <person name="Clavel T."/>
        </authorList>
    </citation>
    <scope>NUCLEOTIDE SEQUENCE [LARGE SCALE GENOMIC DNA]</scope>
    <source>
        <strain evidence="7">CLA-AA-H89B</strain>
    </source>
</reference>
<comment type="similarity">
    <text evidence="5">Belongs to the class-II pyridoxal-phosphate-dependent aminotransferase family. MalY/PatB cystathionine beta-lyase subfamily.</text>
</comment>
<dbReference type="EMBL" id="JBBMFS010000004">
    <property type="protein sequence ID" value="MEQ2554578.1"/>
    <property type="molecule type" value="Genomic_DNA"/>
</dbReference>
<comment type="cofactor">
    <cofactor evidence="1">
        <name>pyridoxal 5'-phosphate</name>
        <dbReference type="ChEBI" id="CHEBI:597326"/>
    </cofactor>
</comment>
<dbReference type="Gene3D" id="3.40.640.10">
    <property type="entry name" value="Type I PLP-dependent aspartate aminotransferase-like (Major domain)"/>
    <property type="match status" value="1"/>
</dbReference>
<evidence type="ECO:0000313" key="8">
    <source>
        <dbReference type="Proteomes" id="UP001546774"/>
    </source>
</evidence>
<dbReference type="Gene3D" id="3.90.1150.10">
    <property type="entry name" value="Aspartate Aminotransferase, domain 1"/>
    <property type="match status" value="1"/>
</dbReference>
<accession>A0ABV1H4F8</accession>
<evidence type="ECO:0000259" key="6">
    <source>
        <dbReference type="Pfam" id="PF00155"/>
    </source>
</evidence>
<sequence length="387" mass="43860">MENLFDKPVKRRGTGSLKWDVAENELPMWVADMDFETAPPVKEAILKRAEHGVFGYTDITPEWYSAYQSWWKDRHGFEMEKEWLIFTTGVVPAISSIVRKMTTVAENVVVMTPVYNIFFNSILNNGRNVLESRLKYENGAYQIDFDDLEEKLANPQTSLLLLCNPHNPVGKIWDREELKRIGELCWKHHVLVLSDEIHCDITEPGKDYSPFASVSETCKNNSITCVAATKAFNIAGIQTAAVIVPDKTIRHRVSRGLNTDEVAEPNVFALTAPIAAFTKGGAWLDELRAYLWENRKTAEAFIKEEIPQISVVAAEATYLLWIDCTRIAKKEDNLCAFIRSHSGLYLCDGAEYRNGDGFLRMNLACPKTQVEDGLRRLKESVEAYLGK</sequence>
<dbReference type="CDD" id="cd00609">
    <property type="entry name" value="AAT_like"/>
    <property type="match status" value="1"/>
</dbReference>
<dbReference type="GO" id="GO:0047804">
    <property type="term" value="F:cysteine-S-conjugate beta-lyase activity"/>
    <property type="evidence" value="ECO:0007669"/>
    <property type="project" value="UniProtKB-EC"/>
</dbReference>
<dbReference type="SUPFAM" id="SSF53383">
    <property type="entry name" value="PLP-dependent transferases"/>
    <property type="match status" value="1"/>
</dbReference>
<dbReference type="InterPro" id="IPR027619">
    <property type="entry name" value="C-S_lyase_PatB-like"/>
</dbReference>
<proteinExistence type="inferred from homology"/>
<evidence type="ECO:0000256" key="3">
    <source>
        <dbReference type="ARBA" id="ARBA00022898"/>
    </source>
</evidence>
<keyword evidence="3" id="KW-0663">Pyridoxal phosphate</keyword>
<dbReference type="Pfam" id="PF00155">
    <property type="entry name" value="Aminotran_1_2"/>
    <property type="match status" value="1"/>
</dbReference>
<keyword evidence="4 7" id="KW-0456">Lyase</keyword>
<dbReference type="PANTHER" id="PTHR43525:SF1">
    <property type="entry name" value="PROTEIN MALY"/>
    <property type="match status" value="1"/>
</dbReference>
<gene>
    <name evidence="7" type="ORF">WMO37_06020</name>
</gene>
<protein>
    <recommendedName>
        <fullName evidence="2">cysteine-S-conjugate beta-lyase</fullName>
        <ecNumber evidence="2">4.4.1.13</ecNumber>
    </recommendedName>
</protein>
<dbReference type="PANTHER" id="PTHR43525">
    <property type="entry name" value="PROTEIN MALY"/>
    <property type="match status" value="1"/>
</dbReference>
<dbReference type="NCBIfam" id="TIGR04350">
    <property type="entry name" value="C_S_lyase_PatB"/>
    <property type="match status" value="1"/>
</dbReference>
<evidence type="ECO:0000256" key="2">
    <source>
        <dbReference type="ARBA" id="ARBA00012224"/>
    </source>
</evidence>
<dbReference type="EC" id="4.4.1.13" evidence="2"/>